<name>A0A0K9PVI1_ZOSMR</name>
<dbReference type="InterPro" id="IPR055412">
    <property type="entry name" value="UVB_sens_C"/>
</dbReference>
<organism evidence="2 3">
    <name type="scientific">Zostera marina</name>
    <name type="common">Eelgrass</name>
    <dbReference type="NCBI Taxonomy" id="29655"/>
    <lineage>
        <taxon>Eukaryota</taxon>
        <taxon>Viridiplantae</taxon>
        <taxon>Streptophyta</taxon>
        <taxon>Embryophyta</taxon>
        <taxon>Tracheophyta</taxon>
        <taxon>Spermatophyta</taxon>
        <taxon>Magnoliopsida</taxon>
        <taxon>Liliopsida</taxon>
        <taxon>Zosteraceae</taxon>
        <taxon>Zostera</taxon>
    </lineage>
</organism>
<dbReference type="PANTHER" id="PTHR12770">
    <property type="entry name" value="RUS1 FAMILY PROTEIN C16ORF58"/>
    <property type="match status" value="1"/>
</dbReference>
<protein>
    <recommendedName>
        <fullName evidence="1">Root UVB sensitive protein C-terminal domain-containing protein</fullName>
    </recommendedName>
</protein>
<dbReference type="Proteomes" id="UP000036987">
    <property type="component" value="Unassembled WGS sequence"/>
</dbReference>
<evidence type="ECO:0000313" key="2">
    <source>
        <dbReference type="EMBL" id="KMZ72252.1"/>
    </source>
</evidence>
<dbReference type="PANTHER" id="PTHR12770:SF22">
    <property type="entry name" value="PROTEIN ROOT UVB SENSITIVE 1, CHLOROPLASTIC"/>
    <property type="match status" value="1"/>
</dbReference>
<reference evidence="3" key="1">
    <citation type="journal article" date="2016" name="Nature">
        <title>The genome of the seagrass Zostera marina reveals angiosperm adaptation to the sea.</title>
        <authorList>
            <person name="Olsen J.L."/>
            <person name="Rouze P."/>
            <person name="Verhelst B."/>
            <person name="Lin Y.-C."/>
            <person name="Bayer T."/>
            <person name="Collen J."/>
            <person name="Dattolo E."/>
            <person name="De Paoli E."/>
            <person name="Dittami S."/>
            <person name="Maumus F."/>
            <person name="Michel G."/>
            <person name="Kersting A."/>
            <person name="Lauritano C."/>
            <person name="Lohaus R."/>
            <person name="Toepel M."/>
            <person name="Tonon T."/>
            <person name="Vanneste K."/>
            <person name="Amirebrahimi M."/>
            <person name="Brakel J."/>
            <person name="Bostroem C."/>
            <person name="Chovatia M."/>
            <person name="Grimwood J."/>
            <person name="Jenkins J.W."/>
            <person name="Jueterbock A."/>
            <person name="Mraz A."/>
            <person name="Stam W.T."/>
            <person name="Tice H."/>
            <person name="Bornberg-Bauer E."/>
            <person name="Green P.J."/>
            <person name="Pearson G.A."/>
            <person name="Procaccini G."/>
            <person name="Duarte C.M."/>
            <person name="Schmutz J."/>
            <person name="Reusch T.B.H."/>
            <person name="Van de Peer Y."/>
        </authorList>
    </citation>
    <scope>NUCLEOTIDE SEQUENCE [LARGE SCALE GENOMIC DNA]</scope>
    <source>
        <strain evidence="3">cv. Finnish</strain>
    </source>
</reference>
<dbReference type="OMA" id="TRICECH"/>
<comment type="caution">
    <text evidence="2">The sequence shown here is derived from an EMBL/GenBank/DDBJ whole genome shotgun (WGS) entry which is preliminary data.</text>
</comment>
<proteinExistence type="predicted"/>
<evidence type="ECO:0000313" key="3">
    <source>
        <dbReference type="Proteomes" id="UP000036987"/>
    </source>
</evidence>
<keyword evidence="3" id="KW-1185">Reference proteome</keyword>
<feature type="domain" description="Root UVB sensitive protein C-terminal" evidence="1">
    <location>
        <begin position="20"/>
        <end position="97"/>
    </location>
</feature>
<dbReference type="Pfam" id="PF24160">
    <property type="entry name" value="UVB_sens_C"/>
    <property type="match status" value="1"/>
</dbReference>
<gene>
    <name evidence="2" type="ORF">ZOSMA_169G00440</name>
</gene>
<evidence type="ECO:0000259" key="1">
    <source>
        <dbReference type="Pfam" id="PF24160"/>
    </source>
</evidence>
<dbReference type="EMBL" id="LFYR01000642">
    <property type="protein sequence ID" value="KMZ72252.1"/>
    <property type="molecule type" value="Genomic_DNA"/>
</dbReference>
<dbReference type="AlphaFoldDB" id="A0A0K9PVI1"/>
<dbReference type="OrthoDB" id="364779at2759"/>
<sequence>MSFSWNGINEDMGFQTLSPEAKFAALRISQQLLLGCTLSEIVHSKEDTLSLFDLFKDEAYMLAEKEGRFCVVLKEGSLPEDMLKAVFHTNYLYWLETNVAWLKPKNFVEDCMPGGMLQLSLDYTQREFNHVKNDSQKGWLSFQFLDILTKELDYIEKDKESFIHEFSEVN</sequence>
<accession>A0A0K9PVI1</accession>
<dbReference type="InterPro" id="IPR006968">
    <property type="entry name" value="RUS_fam"/>
</dbReference>